<dbReference type="PANTHER" id="PTHR45947">
    <property type="entry name" value="SULFOQUINOVOSYL TRANSFERASE SQD2"/>
    <property type="match status" value="1"/>
</dbReference>
<dbReference type="EC" id="2.4.1.345" evidence="2"/>
<proteinExistence type="predicted"/>
<dbReference type="Proteomes" id="UP000254597">
    <property type="component" value="Unassembled WGS sequence"/>
</dbReference>
<dbReference type="Pfam" id="PF13692">
    <property type="entry name" value="Glyco_trans_1_4"/>
    <property type="match status" value="1"/>
</dbReference>
<dbReference type="Gene3D" id="3.40.50.2000">
    <property type="entry name" value="Glycogen Phosphorylase B"/>
    <property type="match status" value="2"/>
</dbReference>
<evidence type="ECO:0000259" key="1">
    <source>
        <dbReference type="Pfam" id="PF13439"/>
    </source>
</evidence>
<evidence type="ECO:0000313" key="2">
    <source>
        <dbReference type="EMBL" id="SUF55080.1"/>
    </source>
</evidence>
<reference evidence="2 3" key="1">
    <citation type="submission" date="2018-06" db="EMBL/GenBank/DDBJ databases">
        <authorList>
            <consortium name="Pathogen Informatics"/>
            <person name="Doyle S."/>
        </authorList>
    </citation>
    <scope>NUCLEOTIDE SEQUENCE [LARGE SCALE GENOMIC DNA]</scope>
    <source>
        <strain evidence="2 3">NCTC10252</strain>
    </source>
</reference>
<accession>A0A379QGC7</accession>
<gene>
    <name evidence="2" type="primary">pimB_1</name>
    <name evidence="2" type="ORF">NCTC10252_00249</name>
</gene>
<dbReference type="Pfam" id="PF13439">
    <property type="entry name" value="Glyco_transf_4"/>
    <property type="match status" value="1"/>
</dbReference>
<keyword evidence="2" id="KW-0328">Glycosyltransferase</keyword>
<dbReference type="PANTHER" id="PTHR45947:SF3">
    <property type="entry name" value="SULFOQUINOVOSYL TRANSFERASE SQD2"/>
    <property type="match status" value="1"/>
</dbReference>
<dbReference type="EMBL" id="UGWP01000003">
    <property type="protein sequence ID" value="SUF55080.1"/>
    <property type="molecule type" value="Genomic_DNA"/>
</dbReference>
<name>A0A379QGC7_SALER</name>
<dbReference type="InterPro" id="IPR028098">
    <property type="entry name" value="Glyco_trans_4-like_N"/>
</dbReference>
<dbReference type="GO" id="GO:0043750">
    <property type="term" value="F:phosphatidylinositol alpha-mannosyltransferase activity"/>
    <property type="evidence" value="ECO:0007669"/>
    <property type="project" value="UniProtKB-EC"/>
</dbReference>
<dbReference type="CDD" id="cd03801">
    <property type="entry name" value="GT4_PimA-like"/>
    <property type="match status" value="1"/>
</dbReference>
<evidence type="ECO:0000313" key="3">
    <source>
        <dbReference type="Proteomes" id="UP000254597"/>
    </source>
</evidence>
<protein>
    <submittedName>
        <fullName evidence="2">Galactosyltransferase</fullName>
        <ecNumber evidence="2">2.4.1.345</ecNumber>
    </submittedName>
</protein>
<dbReference type="InterPro" id="IPR050194">
    <property type="entry name" value="Glycosyltransferase_grp1"/>
</dbReference>
<feature type="domain" description="Glycosyltransferase subfamily 4-like N-terminal" evidence="1">
    <location>
        <begin position="12"/>
        <end position="161"/>
    </location>
</feature>
<keyword evidence="2" id="KW-0808">Transferase</keyword>
<organism evidence="2 3">
    <name type="scientific">Salmonella enterica</name>
    <name type="common">Salmonella choleraesuis</name>
    <dbReference type="NCBI Taxonomy" id="28901"/>
    <lineage>
        <taxon>Bacteria</taxon>
        <taxon>Pseudomonadati</taxon>
        <taxon>Pseudomonadota</taxon>
        <taxon>Gammaproteobacteria</taxon>
        <taxon>Enterobacterales</taxon>
        <taxon>Enterobacteriaceae</taxon>
        <taxon>Salmonella</taxon>
    </lineage>
</organism>
<dbReference type="SUPFAM" id="SSF53756">
    <property type="entry name" value="UDP-Glycosyltransferase/glycogen phosphorylase"/>
    <property type="match status" value="1"/>
</dbReference>
<sequence>MNILYTESSPNVGGQELQAIAQMLAFQRAGHRVMLACRQNSRIAGEAEKHALTVRYVPFRNSLHLPSVIALGRLIRTFRPQMVICHSGHDSNTVAITRAILPGRDGRFCVIRQKTYLTRNMKMFSLNWLCDAVAVPGLAMKETLLKAGCRRPVSVVTPGFDFAALRREKMCPLPEHIRLWLKAREAAPVIVQTGMLRPEKGHDFMLKTLFHLKRAGWRFHWLIVGAGTPEAEKKLQTAITELGMEDCVLMCGKLSPVAPVYQVASLMVMPSRNEAFGMALVEAVACGVPVMASDTGGIPAVLRNGRNGTLLPPDDRDAWLRALGVFFTRADRAQAMACRARTDMEARFGIDGTISRLLALGSLKR</sequence>
<dbReference type="AlphaFoldDB" id="A0A379QGC7"/>